<dbReference type="InterPro" id="IPR036013">
    <property type="entry name" value="Band_7/SPFH_dom_sf"/>
</dbReference>
<dbReference type="SMART" id="SM00244">
    <property type="entry name" value="PHB"/>
    <property type="match status" value="1"/>
</dbReference>
<reference evidence="2" key="1">
    <citation type="submission" date="2021-01" db="EMBL/GenBank/DDBJ databases">
        <authorList>
            <person name="Corre E."/>
            <person name="Pelletier E."/>
            <person name="Niang G."/>
            <person name="Scheremetjew M."/>
            <person name="Finn R."/>
            <person name="Kale V."/>
            <person name="Holt S."/>
            <person name="Cochrane G."/>
            <person name="Meng A."/>
            <person name="Brown T."/>
            <person name="Cohen L."/>
        </authorList>
    </citation>
    <scope>NUCLEOTIDE SEQUENCE</scope>
    <source>
        <strain evidence="2">RCC927</strain>
    </source>
</reference>
<protein>
    <recommendedName>
        <fullName evidence="1">Band 7 domain-containing protein</fullName>
    </recommendedName>
</protein>
<dbReference type="Gene3D" id="3.30.479.30">
    <property type="entry name" value="Band 7 domain"/>
    <property type="match status" value="1"/>
</dbReference>
<dbReference type="CDD" id="cd03407">
    <property type="entry name" value="SPFH_like_u4"/>
    <property type="match status" value="1"/>
</dbReference>
<dbReference type="EMBL" id="HBHY01019296">
    <property type="protein sequence ID" value="CAE0149577.1"/>
    <property type="molecule type" value="Transcribed_RNA"/>
</dbReference>
<dbReference type="AlphaFoldDB" id="A0A7S3C1L1"/>
<dbReference type="Pfam" id="PF01145">
    <property type="entry name" value="Band_7"/>
    <property type="match status" value="1"/>
</dbReference>
<name>A0A7S3C1L1_9VIRI</name>
<gene>
    <name evidence="2" type="ORF">PSIN1315_LOCUS12360</name>
</gene>
<dbReference type="SUPFAM" id="SSF117892">
    <property type="entry name" value="Band 7/SPFH domain"/>
    <property type="match status" value="1"/>
</dbReference>
<accession>A0A7S3C1L1</accession>
<evidence type="ECO:0000259" key="1">
    <source>
        <dbReference type="SMART" id="SM00244"/>
    </source>
</evidence>
<dbReference type="InterPro" id="IPR050710">
    <property type="entry name" value="Band7/mec-2_domain"/>
</dbReference>
<sequence>MRILGCTVVNCPCGEQVGGALSLRVQQLNVQCETKTKDNVFVITRIAVQYEVLREDAYNAYYKLTDPRGQITSYVFDVVRSYIPRIDLDDVFTTKEDIAQAVKDELGKAMSSYGYQILQTLVTDIEPASNVKAAMNDINAAHRQRVAALERAEAEKLQIVKAAEADAEAKHLAGQGIARQRQAIVNGLRESVNTFQEDVTEVNAREVLNLVLTTQYFDTLNSIGSSSRTNTVFVPHGPGAVSDVAQQIAAGGIMAAATTQTMKRGR</sequence>
<dbReference type="PANTHER" id="PTHR43327:SF10">
    <property type="entry name" value="STOMATIN-LIKE PROTEIN 2, MITOCHONDRIAL"/>
    <property type="match status" value="1"/>
</dbReference>
<dbReference type="InterPro" id="IPR001107">
    <property type="entry name" value="Band_7"/>
</dbReference>
<feature type="domain" description="Band 7" evidence="1">
    <location>
        <begin position="2"/>
        <end position="139"/>
    </location>
</feature>
<dbReference type="PANTHER" id="PTHR43327">
    <property type="entry name" value="STOMATIN-LIKE PROTEIN 2, MITOCHONDRIAL"/>
    <property type="match status" value="1"/>
</dbReference>
<proteinExistence type="predicted"/>
<organism evidence="2">
    <name type="scientific">Prasinoderma singulare</name>
    <dbReference type="NCBI Taxonomy" id="676789"/>
    <lineage>
        <taxon>Eukaryota</taxon>
        <taxon>Viridiplantae</taxon>
        <taxon>Prasinodermophyta</taxon>
        <taxon>Prasinodermophyceae</taxon>
        <taxon>Prasinodermales</taxon>
        <taxon>Prasinodermaceae</taxon>
        <taxon>Prasinoderma</taxon>
    </lineage>
</organism>
<evidence type="ECO:0000313" key="2">
    <source>
        <dbReference type="EMBL" id="CAE0149577.1"/>
    </source>
</evidence>